<dbReference type="SUPFAM" id="SSF55874">
    <property type="entry name" value="ATPase domain of HSP90 chaperone/DNA topoisomerase II/histidine kinase"/>
    <property type="match status" value="1"/>
</dbReference>
<evidence type="ECO:0000256" key="2">
    <source>
        <dbReference type="ARBA" id="ARBA00012438"/>
    </source>
</evidence>
<gene>
    <name evidence="8" type="primary">citA_1</name>
    <name evidence="8" type="ORF">NCTC11694_02983</name>
</gene>
<name>A0A7H4M060_9ENTR</name>
<dbReference type="CDD" id="cd16915">
    <property type="entry name" value="HATPase_DpiB-CitA-like"/>
    <property type="match status" value="1"/>
</dbReference>
<evidence type="ECO:0000313" key="8">
    <source>
        <dbReference type="EMBL" id="STR41786.1"/>
    </source>
</evidence>
<comment type="catalytic activity">
    <reaction evidence="1">
        <text>ATP + protein L-histidine = ADP + protein N-phospho-L-histidine.</text>
        <dbReference type="EC" id="2.7.13.3"/>
    </reaction>
</comment>
<keyword evidence="6" id="KW-0902">Two-component regulatory system</keyword>
<evidence type="ECO:0000256" key="3">
    <source>
        <dbReference type="ARBA" id="ARBA00022553"/>
    </source>
</evidence>
<dbReference type="EC" id="2.7.13.3" evidence="2"/>
<comment type="caution">
    <text evidence="8">The sequence shown here is derived from an EMBL/GenBank/DDBJ whole genome shotgun (WGS) entry which is preliminary data.</text>
</comment>
<protein>
    <recommendedName>
        <fullName evidence="2">histidine kinase</fullName>
        <ecNumber evidence="2">2.7.13.3</ecNumber>
    </recommendedName>
</protein>
<dbReference type="GO" id="GO:0004673">
    <property type="term" value="F:protein histidine kinase activity"/>
    <property type="evidence" value="ECO:0007669"/>
    <property type="project" value="UniProtKB-EC"/>
</dbReference>
<dbReference type="EMBL" id="UGJR01000002">
    <property type="protein sequence ID" value="STR41786.1"/>
    <property type="molecule type" value="Genomic_DNA"/>
</dbReference>
<dbReference type="InterPro" id="IPR050980">
    <property type="entry name" value="2C_sensor_his_kinase"/>
</dbReference>
<dbReference type="InterPro" id="IPR003594">
    <property type="entry name" value="HATPase_dom"/>
</dbReference>
<keyword evidence="4 8" id="KW-0808">Transferase</keyword>
<dbReference type="Proteomes" id="UP000255050">
    <property type="component" value="Unassembled WGS sequence"/>
</dbReference>
<sequence>MESELISIIGNLLDNAIEATQRAELPHEPVEILIQLNARELMIEVADRGVGIRPEIREHIFERGVTTKTRGDHGIGLYLIERYVTQAGGTIEVADNAPRGAIFTLFIPASGPAHPQEETHYAS</sequence>
<accession>A0A7H4M060</accession>
<dbReference type="PRINTS" id="PR00344">
    <property type="entry name" value="BCTRLSENSOR"/>
</dbReference>
<keyword evidence="3" id="KW-0597">Phosphoprotein</keyword>
<dbReference type="AlphaFoldDB" id="A0A7H4M060"/>
<dbReference type="Gene3D" id="3.30.565.10">
    <property type="entry name" value="Histidine kinase-like ATPase, C-terminal domain"/>
    <property type="match status" value="1"/>
</dbReference>
<evidence type="ECO:0000259" key="7">
    <source>
        <dbReference type="PROSITE" id="PS50109"/>
    </source>
</evidence>
<reference evidence="8 9" key="1">
    <citation type="submission" date="2018-06" db="EMBL/GenBank/DDBJ databases">
        <authorList>
            <consortium name="Pathogen Informatics"/>
            <person name="Doyle S."/>
        </authorList>
    </citation>
    <scope>NUCLEOTIDE SEQUENCE [LARGE SCALE GENOMIC DNA]</scope>
    <source>
        <strain evidence="8 9">NCTC11694</strain>
    </source>
</reference>
<evidence type="ECO:0000313" key="9">
    <source>
        <dbReference type="Proteomes" id="UP000255050"/>
    </source>
</evidence>
<dbReference type="GO" id="GO:0000160">
    <property type="term" value="P:phosphorelay signal transduction system"/>
    <property type="evidence" value="ECO:0007669"/>
    <property type="project" value="UniProtKB-KW"/>
</dbReference>
<dbReference type="PROSITE" id="PS50109">
    <property type="entry name" value="HIS_KIN"/>
    <property type="match status" value="1"/>
</dbReference>
<keyword evidence="5 8" id="KW-0418">Kinase</keyword>
<evidence type="ECO:0000256" key="1">
    <source>
        <dbReference type="ARBA" id="ARBA00000085"/>
    </source>
</evidence>
<dbReference type="InterPro" id="IPR036890">
    <property type="entry name" value="HATPase_C_sf"/>
</dbReference>
<dbReference type="PANTHER" id="PTHR44936">
    <property type="entry name" value="SENSOR PROTEIN CREC"/>
    <property type="match status" value="1"/>
</dbReference>
<evidence type="ECO:0000256" key="4">
    <source>
        <dbReference type="ARBA" id="ARBA00022679"/>
    </source>
</evidence>
<organism evidence="8 9">
    <name type="scientific">Klebsiella michiganensis</name>
    <dbReference type="NCBI Taxonomy" id="1134687"/>
    <lineage>
        <taxon>Bacteria</taxon>
        <taxon>Pseudomonadati</taxon>
        <taxon>Pseudomonadota</taxon>
        <taxon>Gammaproteobacteria</taxon>
        <taxon>Enterobacterales</taxon>
        <taxon>Enterobacteriaceae</taxon>
        <taxon>Klebsiella/Raoultella group</taxon>
        <taxon>Klebsiella</taxon>
    </lineage>
</organism>
<evidence type="ECO:0000256" key="5">
    <source>
        <dbReference type="ARBA" id="ARBA00022777"/>
    </source>
</evidence>
<proteinExistence type="predicted"/>
<dbReference type="SMART" id="SM00387">
    <property type="entry name" value="HATPase_c"/>
    <property type="match status" value="1"/>
</dbReference>
<dbReference type="PANTHER" id="PTHR44936:SF9">
    <property type="entry name" value="SENSOR PROTEIN CREC"/>
    <property type="match status" value="1"/>
</dbReference>
<dbReference type="InterPro" id="IPR005467">
    <property type="entry name" value="His_kinase_dom"/>
</dbReference>
<dbReference type="Pfam" id="PF02518">
    <property type="entry name" value="HATPase_c"/>
    <property type="match status" value="1"/>
</dbReference>
<evidence type="ECO:0000256" key="6">
    <source>
        <dbReference type="ARBA" id="ARBA00023012"/>
    </source>
</evidence>
<dbReference type="InterPro" id="IPR004358">
    <property type="entry name" value="Sig_transdc_His_kin-like_C"/>
</dbReference>
<feature type="domain" description="Histidine kinase" evidence="7">
    <location>
        <begin position="1"/>
        <end position="111"/>
    </location>
</feature>